<evidence type="ECO:0000313" key="7">
    <source>
        <dbReference type="Proteomes" id="UP000242180"/>
    </source>
</evidence>
<dbReference type="FunCoup" id="A0A1X2H3M0">
    <property type="interactions" value="601"/>
</dbReference>
<reference evidence="6 7" key="1">
    <citation type="submission" date="2016-07" db="EMBL/GenBank/DDBJ databases">
        <title>Pervasive Adenine N6-methylation of Active Genes in Fungi.</title>
        <authorList>
            <consortium name="DOE Joint Genome Institute"/>
            <person name="Mondo S.J."/>
            <person name="Dannebaum R.O."/>
            <person name="Kuo R.C."/>
            <person name="Labutti K."/>
            <person name="Haridas S."/>
            <person name="Kuo A."/>
            <person name="Salamov A."/>
            <person name="Ahrendt S.R."/>
            <person name="Lipzen A."/>
            <person name="Sullivan W."/>
            <person name="Andreopoulos W.B."/>
            <person name="Clum A."/>
            <person name="Lindquist E."/>
            <person name="Daum C."/>
            <person name="Ramamoorthy G.K."/>
            <person name="Gryganskyi A."/>
            <person name="Culley D."/>
            <person name="Magnuson J.K."/>
            <person name="James T.Y."/>
            <person name="O'Malley M.A."/>
            <person name="Stajich J.E."/>
            <person name="Spatafora J.W."/>
            <person name="Visel A."/>
            <person name="Grigoriev I.V."/>
        </authorList>
    </citation>
    <scope>NUCLEOTIDE SEQUENCE [LARGE SCALE GENOMIC DNA]</scope>
    <source>
        <strain evidence="6 7">NRRL 2496</strain>
    </source>
</reference>
<keyword evidence="3" id="KW-0539">Nucleus</keyword>
<dbReference type="GO" id="GO:0042274">
    <property type="term" value="P:ribosomal small subunit biogenesis"/>
    <property type="evidence" value="ECO:0007669"/>
    <property type="project" value="TreeGrafter"/>
</dbReference>
<dbReference type="PANTHER" id="PTHR18034">
    <property type="entry name" value="CELL CYCLE CONTROL PROTEIN CWF22-RELATED"/>
    <property type="match status" value="1"/>
</dbReference>
<feature type="domain" description="MI" evidence="5">
    <location>
        <begin position="396"/>
        <end position="530"/>
    </location>
</feature>
<dbReference type="OrthoDB" id="361797at2759"/>
<dbReference type="Pfam" id="PF02854">
    <property type="entry name" value="MIF4G"/>
    <property type="match status" value="1"/>
</dbReference>
<dbReference type="AlphaFoldDB" id="A0A1X2H3M0"/>
<accession>A0A1X2H3M0</accession>
<sequence length="614" mass="68962">MEVEDEDGDESEISEDEDGEQAEWGGLQSDEDLPRNLASEDGSDGDSKDDVSDASDEDEEPAPQRMEQETPKPASKYVPPHLRKAPTTKTEQQIRLQRQLQGLLNRLSESNMDGILLDIENCYSNYPRHDVTSTVTDLILSSISQKANLLDSFVVIYAAIVGGLYRLVGIDFAAHFVQTLVESFEKDYHKCRIPGAKESKNLLTLALELYNFQVISCILIYDLVRVLIKQLDEHSVELLLKVVKTAGFQLRADDPASLKDMIDEIQKETAKRDASTISTRHKFMLETLANVRNNKVKAGQGTSVADRELVFKMKKFLNGLDKKRSTKSAEALRVSLDDIHNIETKGKWWLVGASWRDNLVGTESKHSKKMAKDLRKEQTLQESLLKLAKKQGMNTDIRRGIFVALMSADDYVDAFEKLMKLGLTEVQQREIARVLLQCSGNEKAFNPYYMVVAKRLCESNHSFKVTFQYCLWDFLRECGEREVGGMERSMATGEDGSNVRISRVSNLAKFYGSLIANESLSLAILRSVNFMTVTAKTRLFLQILFSTIFLQIKGAGPTAIASVFGKINELRTLAQGCVFFMQEALVESKVPGLTPQEAEIVLSGIKVTREVLRK</sequence>
<feature type="compositionally biased region" description="Acidic residues" evidence="4">
    <location>
        <begin position="52"/>
        <end position="61"/>
    </location>
</feature>
<feature type="region of interest" description="Disordered" evidence="4">
    <location>
        <begin position="1"/>
        <end position="93"/>
    </location>
</feature>
<evidence type="ECO:0000256" key="3">
    <source>
        <dbReference type="ARBA" id="ARBA00023242"/>
    </source>
</evidence>
<dbReference type="SMART" id="SM00543">
    <property type="entry name" value="MIF4G"/>
    <property type="match status" value="1"/>
</dbReference>
<keyword evidence="7" id="KW-1185">Reference proteome</keyword>
<dbReference type="STRING" id="13706.A0A1X2H3M0"/>
<dbReference type="PANTHER" id="PTHR18034:SF4">
    <property type="entry name" value="NUCLEOLAR MIF4G DOMAIN-CONTAINING PROTEIN 1"/>
    <property type="match status" value="1"/>
</dbReference>
<evidence type="ECO:0000313" key="6">
    <source>
        <dbReference type="EMBL" id="ORY92316.1"/>
    </source>
</evidence>
<evidence type="ECO:0000256" key="1">
    <source>
        <dbReference type="ARBA" id="ARBA00004604"/>
    </source>
</evidence>
<comment type="subcellular location">
    <subcellularLocation>
        <location evidence="1">Nucleus</location>
        <location evidence="1">Nucleolus</location>
    </subcellularLocation>
</comment>
<protein>
    <submittedName>
        <fullName evidence="6">Armadillo-type protein</fullName>
    </submittedName>
</protein>
<dbReference type="Gene3D" id="1.25.40.180">
    <property type="match status" value="1"/>
</dbReference>
<dbReference type="GO" id="GO:0003723">
    <property type="term" value="F:RNA binding"/>
    <property type="evidence" value="ECO:0007669"/>
    <property type="project" value="InterPro"/>
</dbReference>
<dbReference type="InterPro" id="IPR050781">
    <property type="entry name" value="CWC22_splicing_factor"/>
</dbReference>
<dbReference type="Proteomes" id="UP000242180">
    <property type="component" value="Unassembled WGS sequence"/>
</dbReference>
<evidence type="ECO:0000256" key="4">
    <source>
        <dbReference type="SAM" id="MobiDB-lite"/>
    </source>
</evidence>
<evidence type="ECO:0000256" key="2">
    <source>
        <dbReference type="ARBA" id="ARBA00006856"/>
    </source>
</evidence>
<dbReference type="InterPro" id="IPR003891">
    <property type="entry name" value="Initiation_fac_eIF4g_MI"/>
</dbReference>
<dbReference type="InterPro" id="IPR003890">
    <property type="entry name" value="MIF4G-like_typ-3"/>
</dbReference>
<comment type="similarity">
    <text evidence="2">Belongs to the CWC22 family.</text>
</comment>
<proteinExistence type="inferred from homology"/>
<dbReference type="SMART" id="SM00544">
    <property type="entry name" value="MA3"/>
    <property type="match status" value="1"/>
</dbReference>
<organism evidence="6 7">
    <name type="scientific">Syncephalastrum racemosum</name>
    <name type="common">Filamentous fungus</name>
    <dbReference type="NCBI Taxonomy" id="13706"/>
    <lineage>
        <taxon>Eukaryota</taxon>
        <taxon>Fungi</taxon>
        <taxon>Fungi incertae sedis</taxon>
        <taxon>Mucoromycota</taxon>
        <taxon>Mucoromycotina</taxon>
        <taxon>Mucoromycetes</taxon>
        <taxon>Mucorales</taxon>
        <taxon>Syncephalastraceae</taxon>
        <taxon>Syncephalastrum</taxon>
    </lineage>
</organism>
<comment type="caution">
    <text evidence="6">The sequence shown here is derived from an EMBL/GenBank/DDBJ whole genome shotgun (WGS) entry which is preliminary data.</text>
</comment>
<name>A0A1X2H3M0_SYNRA</name>
<feature type="compositionally biased region" description="Acidic residues" evidence="4">
    <location>
        <begin position="1"/>
        <end position="21"/>
    </location>
</feature>
<dbReference type="InterPro" id="IPR016024">
    <property type="entry name" value="ARM-type_fold"/>
</dbReference>
<dbReference type="GO" id="GO:0005730">
    <property type="term" value="C:nucleolus"/>
    <property type="evidence" value="ECO:0007669"/>
    <property type="project" value="UniProtKB-SubCell"/>
</dbReference>
<gene>
    <name evidence="6" type="ORF">BCR43DRAFT_446113</name>
</gene>
<dbReference type="Pfam" id="PF02847">
    <property type="entry name" value="MA3"/>
    <property type="match status" value="1"/>
</dbReference>
<dbReference type="EMBL" id="MCGN01000010">
    <property type="protein sequence ID" value="ORY92316.1"/>
    <property type="molecule type" value="Genomic_DNA"/>
</dbReference>
<dbReference type="SUPFAM" id="SSF48371">
    <property type="entry name" value="ARM repeat"/>
    <property type="match status" value="1"/>
</dbReference>
<dbReference type="PROSITE" id="PS51366">
    <property type="entry name" value="MI"/>
    <property type="match status" value="1"/>
</dbReference>
<evidence type="ECO:0000259" key="5">
    <source>
        <dbReference type="PROSITE" id="PS51366"/>
    </source>
</evidence>
<dbReference type="InParanoid" id="A0A1X2H3M0"/>
<dbReference type="OMA" id="CGNERNY"/>